<feature type="transmembrane region" description="Helical" evidence="7">
    <location>
        <begin position="216"/>
        <end position="236"/>
    </location>
</feature>
<dbReference type="RefSeq" id="WP_164127562.1">
    <property type="nucleotide sequence ID" value="NZ_JAAGOX010000004.1"/>
</dbReference>
<feature type="transmembrane region" description="Helical" evidence="7">
    <location>
        <begin position="512"/>
        <end position="534"/>
    </location>
</feature>
<organism evidence="8">
    <name type="scientific">Ruegeria sp. PrR005</name>
    <dbReference type="NCBI Taxonomy" id="2706882"/>
    <lineage>
        <taxon>Bacteria</taxon>
        <taxon>Pseudomonadati</taxon>
        <taxon>Pseudomonadota</taxon>
        <taxon>Alphaproteobacteria</taxon>
        <taxon>Rhodobacterales</taxon>
        <taxon>Roseobacteraceae</taxon>
        <taxon>Ruegeria</taxon>
    </lineage>
</organism>
<feature type="transmembrane region" description="Helical" evidence="7">
    <location>
        <begin position="321"/>
        <end position="339"/>
    </location>
</feature>
<feature type="transmembrane region" description="Helical" evidence="7">
    <location>
        <begin position="90"/>
        <end position="110"/>
    </location>
</feature>
<accession>A0A6B2NPY3</accession>
<feature type="transmembrane region" description="Helical" evidence="7">
    <location>
        <begin position="297"/>
        <end position="314"/>
    </location>
</feature>
<keyword evidence="6 7" id="KW-0472">Membrane</keyword>
<evidence type="ECO:0000256" key="6">
    <source>
        <dbReference type="ARBA" id="ARBA00023136"/>
    </source>
</evidence>
<dbReference type="InterPro" id="IPR036259">
    <property type="entry name" value="MFS_trans_sf"/>
</dbReference>
<feature type="transmembrane region" description="Helical" evidence="7">
    <location>
        <begin position="390"/>
        <end position="410"/>
    </location>
</feature>
<feature type="transmembrane region" description="Helical" evidence="7">
    <location>
        <begin position="30"/>
        <end position="50"/>
    </location>
</feature>
<dbReference type="AlphaFoldDB" id="A0A6B2NPY3"/>
<comment type="subcellular location">
    <subcellularLocation>
        <location evidence="1">Membrane</location>
        <topology evidence="1">Multi-pass membrane protein</topology>
    </subcellularLocation>
</comment>
<keyword evidence="4 7" id="KW-0812">Transmembrane</keyword>
<dbReference type="SUPFAM" id="SSF103473">
    <property type="entry name" value="MFS general substrate transporter"/>
    <property type="match status" value="1"/>
</dbReference>
<evidence type="ECO:0000256" key="7">
    <source>
        <dbReference type="SAM" id="Phobius"/>
    </source>
</evidence>
<reference evidence="8" key="1">
    <citation type="submission" date="2020-02" db="EMBL/GenBank/DDBJ databases">
        <title>Delineation of the pyrene-degrading pathway in Roseobacter clade bacteria by genomic analysis.</title>
        <authorList>
            <person name="Zhou H."/>
            <person name="Wang H."/>
        </authorList>
    </citation>
    <scope>NUCLEOTIDE SEQUENCE</scope>
    <source>
        <strain evidence="8">PrR005</strain>
    </source>
</reference>
<keyword evidence="5 7" id="KW-1133">Transmembrane helix</keyword>
<feature type="transmembrane region" description="Helical" evidence="7">
    <location>
        <begin position="178"/>
        <end position="196"/>
    </location>
</feature>
<dbReference type="PANTHER" id="PTHR31585">
    <property type="entry name" value="FOLATE-BIOPTERIN TRANSPORTER 1, CHLOROPLASTIC"/>
    <property type="match status" value="1"/>
</dbReference>
<evidence type="ECO:0000313" key="8">
    <source>
        <dbReference type="EMBL" id="NDW43915.1"/>
    </source>
</evidence>
<dbReference type="GO" id="GO:0016020">
    <property type="term" value="C:membrane"/>
    <property type="evidence" value="ECO:0007669"/>
    <property type="project" value="UniProtKB-SubCell"/>
</dbReference>
<feature type="transmembrane region" description="Helical" evidence="7">
    <location>
        <begin position="56"/>
        <end position="78"/>
    </location>
</feature>
<evidence type="ECO:0000256" key="3">
    <source>
        <dbReference type="ARBA" id="ARBA00022448"/>
    </source>
</evidence>
<comment type="caution">
    <text evidence="8">The sequence shown here is derived from an EMBL/GenBank/DDBJ whole genome shotgun (WGS) entry which is preliminary data.</text>
</comment>
<protein>
    <submittedName>
        <fullName evidence="8">Folate/biopterin family MFS transporter</fullName>
    </submittedName>
</protein>
<name>A0A6B2NPY3_9RHOB</name>
<feature type="transmembrane region" description="Helical" evidence="7">
    <location>
        <begin position="271"/>
        <end position="291"/>
    </location>
</feature>
<feature type="transmembrane region" description="Helical" evidence="7">
    <location>
        <begin position="359"/>
        <end position="378"/>
    </location>
</feature>
<evidence type="ECO:0000256" key="1">
    <source>
        <dbReference type="ARBA" id="ARBA00004141"/>
    </source>
</evidence>
<gene>
    <name evidence="8" type="ORF">G0P99_02970</name>
</gene>
<evidence type="ECO:0000256" key="4">
    <source>
        <dbReference type="ARBA" id="ARBA00022692"/>
    </source>
</evidence>
<evidence type="ECO:0000256" key="2">
    <source>
        <dbReference type="ARBA" id="ARBA00007015"/>
    </source>
</evidence>
<dbReference type="PANTHER" id="PTHR31585:SF5">
    <property type="entry name" value="RNA-BINDING S4 DOMAIN-CONTAINING PROTEIN"/>
    <property type="match status" value="1"/>
</dbReference>
<proteinExistence type="inferred from homology"/>
<comment type="similarity">
    <text evidence="2">Belongs to the major facilitator superfamily. Folate-biopterin transporter (TC 2.A.71) family.</text>
</comment>
<dbReference type="EMBL" id="JAAGOX010000004">
    <property type="protein sequence ID" value="NDW43915.1"/>
    <property type="molecule type" value="Genomic_DNA"/>
</dbReference>
<sequence length="543" mass="58954">MTAARRLWSWFDAVVLDLGRQMRWSFLPPLMVYFAAGAQGLTAVVGTFFVKEYLDVSAAFIAGLAFWAGLPWALKMPLGHLVDLIWRWKAWLIYLGAALIAASFAIMYGLATRADWMPGIMSVTAWYVLAVILAPCGYVVQDAVADAMSVEAVPRHDESGAPLSDETQRAQHTTMQTLGRFALIGGASAVAALNIILFDGIETLAPAEKAARYGHIYALALLIPCISISGVLLAGWQKRRTIARLTASGMDRVRALAAFDPEGEKVRLNHWYFTGGAVFVAMTLTVGLMDLPFSQEIVFAGSMAIVLTLMRQLVRNLDQAHARALIGTAIIVFMFRAMPLNGAASTWFDIDVLGFDQQFLSLLYLITSVLTLVGMVVLRPLIASRTIADIVILLTLAAGVLSLPGIGLYYGVHHWTAALTGGIVDARFIAIVNTAVESPLGQVAMIPMLAWIARNAPANLKATFFAVMASFTNLALSASSLGTKYLNQIYTVTREVRAEDGTITVPADYSQLGYLLMTVAAITVIVPLITVWLVQQSRFKSRD</sequence>
<feature type="transmembrane region" description="Helical" evidence="7">
    <location>
        <begin position="116"/>
        <end position="140"/>
    </location>
</feature>
<dbReference type="InterPro" id="IPR039309">
    <property type="entry name" value="BT1"/>
</dbReference>
<evidence type="ECO:0000256" key="5">
    <source>
        <dbReference type="ARBA" id="ARBA00022989"/>
    </source>
</evidence>
<dbReference type="Pfam" id="PF03092">
    <property type="entry name" value="BT1"/>
    <property type="match status" value="1"/>
</dbReference>
<keyword evidence="3" id="KW-0813">Transport</keyword>